<evidence type="ECO:0000256" key="7">
    <source>
        <dbReference type="ARBA" id="ARBA00023242"/>
    </source>
</evidence>
<evidence type="ECO:0000313" key="11">
    <source>
        <dbReference type="EMBL" id="GJE84964.1"/>
    </source>
</evidence>
<evidence type="ECO:0000256" key="9">
    <source>
        <dbReference type="RuleBase" id="RU365074"/>
    </source>
</evidence>
<dbReference type="SUPFAM" id="SSF53335">
    <property type="entry name" value="S-adenosyl-L-methionine-dependent methyltransferases"/>
    <property type="match status" value="1"/>
</dbReference>
<evidence type="ECO:0000256" key="2">
    <source>
        <dbReference type="ARBA" id="ARBA00006301"/>
    </source>
</evidence>
<keyword evidence="7 9" id="KW-0539">Nucleus</keyword>
<organism evidence="11 12">
    <name type="scientific">Phanerochaete sordida</name>
    <dbReference type="NCBI Taxonomy" id="48140"/>
    <lineage>
        <taxon>Eukaryota</taxon>
        <taxon>Fungi</taxon>
        <taxon>Dikarya</taxon>
        <taxon>Basidiomycota</taxon>
        <taxon>Agaricomycotina</taxon>
        <taxon>Agaricomycetes</taxon>
        <taxon>Polyporales</taxon>
        <taxon>Phanerochaetaceae</taxon>
        <taxon>Phanerochaete</taxon>
    </lineage>
</organism>
<dbReference type="FunFam" id="1.10.10.2150:FF:000001">
    <property type="entry name" value="Ribosomal RNA-processing protein 8"/>
    <property type="match status" value="1"/>
</dbReference>
<evidence type="ECO:0000256" key="10">
    <source>
        <dbReference type="SAM" id="MobiDB-lite"/>
    </source>
</evidence>
<name>A0A9P3FZF5_9APHY</name>
<dbReference type="Gene3D" id="3.40.50.150">
    <property type="entry name" value="Vaccinia Virus protein VP39"/>
    <property type="match status" value="1"/>
</dbReference>
<dbReference type="OrthoDB" id="10258825at2759"/>
<protein>
    <recommendedName>
        <fullName evidence="8 9">Ribosomal RNA-processing protein 8</fullName>
        <ecNumber evidence="9">2.1.1.-</ecNumber>
    </recommendedName>
</protein>
<dbReference type="PANTHER" id="PTHR12787">
    <property type="entry name" value="RIBOSOMAL RNA-PROCESSING PROTEIN 8"/>
    <property type="match status" value="1"/>
</dbReference>
<evidence type="ECO:0000313" key="12">
    <source>
        <dbReference type="Proteomes" id="UP000703269"/>
    </source>
</evidence>
<evidence type="ECO:0000256" key="5">
    <source>
        <dbReference type="ARBA" id="ARBA00022679"/>
    </source>
</evidence>
<dbReference type="InterPro" id="IPR007823">
    <property type="entry name" value="RRP8"/>
</dbReference>
<comment type="similarity">
    <text evidence="2 9">Belongs to the methyltransferase superfamily. RRP8 family.</text>
</comment>
<dbReference type="Gene3D" id="1.10.10.2150">
    <property type="entry name" value="Ribosomal RNA-processing protein 8, N-terminal domain"/>
    <property type="match status" value="1"/>
</dbReference>
<dbReference type="GO" id="GO:0016433">
    <property type="term" value="F:rRNA (adenine) methyltransferase activity"/>
    <property type="evidence" value="ECO:0007669"/>
    <property type="project" value="TreeGrafter"/>
</dbReference>
<keyword evidence="4 9" id="KW-0489">Methyltransferase</keyword>
<feature type="compositionally biased region" description="Low complexity" evidence="10">
    <location>
        <begin position="123"/>
        <end position="135"/>
    </location>
</feature>
<evidence type="ECO:0000256" key="8">
    <source>
        <dbReference type="ARBA" id="ARBA00076672"/>
    </source>
</evidence>
<evidence type="ECO:0000256" key="1">
    <source>
        <dbReference type="ARBA" id="ARBA00004604"/>
    </source>
</evidence>
<dbReference type="EMBL" id="BPQB01000001">
    <property type="protein sequence ID" value="GJE84964.1"/>
    <property type="molecule type" value="Genomic_DNA"/>
</dbReference>
<keyword evidence="6 9" id="KW-0949">S-adenosyl-L-methionine</keyword>
<comment type="subcellular location">
    <subcellularLocation>
        <location evidence="1 9">Nucleus</location>
        <location evidence="1 9">Nucleolus</location>
    </subcellularLocation>
</comment>
<keyword evidence="3 9" id="KW-0698">rRNA processing</keyword>
<feature type="compositionally biased region" description="Basic and acidic residues" evidence="10">
    <location>
        <begin position="96"/>
        <end position="105"/>
    </location>
</feature>
<dbReference type="AlphaFoldDB" id="A0A9P3FZF5"/>
<dbReference type="GO" id="GO:0042273">
    <property type="term" value="P:ribosomal large subunit biogenesis"/>
    <property type="evidence" value="ECO:0007669"/>
    <property type="project" value="TreeGrafter"/>
</dbReference>
<feature type="compositionally biased region" description="Basic and acidic residues" evidence="10">
    <location>
        <begin position="29"/>
        <end position="41"/>
    </location>
</feature>
<keyword evidence="5 9" id="KW-0808">Transferase</keyword>
<feature type="region of interest" description="Disordered" evidence="10">
    <location>
        <begin position="1"/>
        <end position="153"/>
    </location>
</feature>
<accession>A0A9P3FZF5</accession>
<reference evidence="11 12" key="1">
    <citation type="submission" date="2021-08" db="EMBL/GenBank/DDBJ databases">
        <title>Draft Genome Sequence of Phanerochaete sordida strain YK-624.</title>
        <authorList>
            <person name="Mori T."/>
            <person name="Dohra H."/>
            <person name="Suzuki T."/>
            <person name="Kawagishi H."/>
            <person name="Hirai H."/>
        </authorList>
    </citation>
    <scope>NUCLEOTIDE SEQUENCE [LARGE SCALE GENOMIC DNA]</scope>
    <source>
        <strain evidence="11 12">YK-624</strain>
    </source>
</reference>
<comment type="caution">
    <text evidence="11">The sequence shown here is derived from an EMBL/GenBank/DDBJ whole genome shotgun (WGS) entry which is preliminary data.</text>
</comment>
<proteinExistence type="inferred from homology"/>
<gene>
    <name evidence="11" type="ORF">PsYK624_010400</name>
</gene>
<dbReference type="GO" id="GO:0005730">
    <property type="term" value="C:nucleolus"/>
    <property type="evidence" value="ECO:0007669"/>
    <property type="project" value="UniProtKB-SubCell"/>
</dbReference>
<dbReference type="Pfam" id="PF05148">
    <property type="entry name" value="Methyltransf_8"/>
    <property type="match status" value="1"/>
</dbReference>
<sequence length="396" mass="43483">MALFEVPGWSVPTAPVPSGSNSRKRKRPAHESEAKPDEKIHAAAVNVEKLLAKLGEGEGQQAKKKAKKDKEKRKAQAPPAPKREPNGAQAQQKKGKAQERKDESRPAPPVAGGSKKNKKNKGKQAQQQETKASSPAPDPAPTPKPAQKGKNASAEKGLTALQANMKHSLDGARFRWINETLYKSDSEHAHQMMRENPSVFDEYHTGFRHQVQSWPKNPVAHYISVLSQYPAKTVVADLGCGDAALAKELVPRGYTVLSFDLVSDGAYVVAADTCTRIPLPGSEAEGADDAQVVDVVVCALSLMSVNWVGCIREAWRILRTGGELKIAEVASRFTEVEAFVSLVSSVGFRLKSKDDSNTHFTLFEFSKVQRKEKSEKEWSKLIERGSVLKPCEYKRR</sequence>
<dbReference type="InterPro" id="IPR042036">
    <property type="entry name" value="RRP8_N"/>
</dbReference>
<evidence type="ECO:0000256" key="4">
    <source>
        <dbReference type="ARBA" id="ARBA00022603"/>
    </source>
</evidence>
<dbReference type="EC" id="2.1.1.-" evidence="9"/>
<keyword evidence="12" id="KW-1185">Reference proteome</keyword>
<dbReference type="Proteomes" id="UP000703269">
    <property type="component" value="Unassembled WGS sequence"/>
</dbReference>
<evidence type="ECO:0000256" key="6">
    <source>
        <dbReference type="ARBA" id="ARBA00022691"/>
    </source>
</evidence>
<comment type="function">
    <text evidence="9">S-adenosyl-L-methionine-dependent methyltransferase that specifically methylates the N(1) position of adenine in helix 25.1 in 25S rRNA. Required both for ribosomal 40S and 60S subunits biogenesis. Required for efficient pre-rRNA cleavage at site A2.</text>
</comment>
<dbReference type="InterPro" id="IPR029063">
    <property type="entry name" value="SAM-dependent_MTases_sf"/>
</dbReference>
<dbReference type="PANTHER" id="PTHR12787:SF0">
    <property type="entry name" value="RIBOSOMAL RNA-PROCESSING PROTEIN 8"/>
    <property type="match status" value="1"/>
</dbReference>
<evidence type="ECO:0000256" key="3">
    <source>
        <dbReference type="ARBA" id="ARBA00022552"/>
    </source>
</evidence>